<proteinExistence type="predicted"/>
<sequence>MKFQGYSLAAAAFVAPTAIAASVPASSFRYCNLPAAGVAFESVPAAALNIDQATLNKAVEDANQDGRVAIKVFRNNCLLSTNQAPTPTDGYRRNLFSATKSIIAILAGIAFDQGKLKLDDPIDKYLPNTPGWGDAAHRAITIRQLLQEQAGIDRAVISEGITFLLDPSLPQQALAMKIISPPGQAFQYSQRVPDLLAYVVARAVGQELQAFAQANLFMPVGITKTDYIWFKDNSGNSYGYAYLYLSPDTFARLGLMMQNGGVYNGNRVLSQTWVNLVGTPSPLNGCYGLLFWTNRGDSCISPTGHAFQRSWMPSAPRDLFGMSGSPQQKNFMIPSLNMTVSWMPTTTNAGPPLDIWYKFFKTLMPGVKDLPPFDPGNFDLEEVDLGGALGAVSLSVLLGNVLSSPQCNVLFCNSNIALLGLLGNLGSVLGLSSSTLNAVLKLGW</sequence>
<feature type="domain" description="Beta-lactamase-related" evidence="2">
    <location>
        <begin position="93"/>
        <end position="348"/>
    </location>
</feature>
<evidence type="ECO:0000259" key="2">
    <source>
        <dbReference type="Pfam" id="PF00144"/>
    </source>
</evidence>
<keyword evidence="1" id="KW-0732">Signal</keyword>
<reference evidence="3 4" key="1">
    <citation type="journal article" date="2024" name="Commun. Biol.">
        <title>Comparative genomic analysis of thermophilic fungi reveals convergent evolutionary adaptations and gene losses.</title>
        <authorList>
            <person name="Steindorff A.S."/>
            <person name="Aguilar-Pontes M.V."/>
            <person name="Robinson A.J."/>
            <person name="Andreopoulos B."/>
            <person name="LaButti K."/>
            <person name="Kuo A."/>
            <person name="Mondo S."/>
            <person name="Riley R."/>
            <person name="Otillar R."/>
            <person name="Haridas S."/>
            <person name="Lipzen A."/>
            <person name="Grimwood J."/>
            <person name="Schmutz J."/>
            <person name="Clum A."/>
            <person name="Reid I.D."/>
            <person name="Moisan M.C."/>
            <person name="Butler G."/>
            <person name="Nguyen T.T.M."/>
            <person name="Dewar K."/>
            <person name="Conant G."/>
            <person name="Drula E."/>
            <person name="Henrissat B."/>
            <person name="Hansel C."/>
            <person name="Singer S."/>
            <person name="Hutchinson M.I."/>
            <person name="de Vries R.P."/>
            <person name="Natvig D.O."/>
            <person name="Powell A.J."/>
            <person name="Tsang A."/>
            <person name="Grigoriev I.V."/>
        </authorList>
    </citation>
    <scope>NUCLEOTIDE SEQUENCE [LARGE SCALE GENOMIC DNA]</scope>
    <source>
        <strain evidence="3 4">CBS 494.80</strain>
    </source>
</reference>
<accession>A0ABR4CAV0</accession>
<dbReference type="InterPro" id="IPR050789">
    <property type="entry name" value="Diverse_Enzym_Activities"/>
</dbReference>
<dbReference type="PANTHER" id="PTHR43283:SF7">
    <property type="entry name" value="BETA-LACTAMASE-RELATED DOMAIN-CONTAINING PROTEIN"/>
    <property type="match status" value="1"/>
</dbReference>
<feature type="signal peptide" evidence="1">
    <location>
        <begin position="1"/>
        <end position="20"/>
    </location>
</feature>
<dbReference type="EMBL" id="JAZHXI010000010">
    <property type="protein sequence ID" value="KAL2067072.1"/>
    <property type="molecule type" value="Genomic_DNA"/>
</dbReference>
<protein>
    <recommendedName>
        <fullName evidence="2">Beta-lactamase-related domain-containing protein</fullName>
    </recommendedName>
</protein>
<dbReference type="PANTHER" id="PTHR43283">
    <property type="entry name" value="BETA-LACTAMASE-RELATED"/>
    <property type="match status" value="1"/>
</dbReference>
<dbReference type="SUPFAM" id="SSF56601">
    <property type="entry name" value="beta-lactamase/transpeptidase-like"/>
    <property type="match status" value="1"/>
</dbReference>
<dbReference type="Pfam" id="PF00144">
    <property type="entry name" value="Beta-lactamase"/>
    <property type="match status" value="1"/>
</dbReference>
<comment type="caution">
    <text evidence="3">The sequence shown here is derived from an EMBL/GenBank/DDBJ whole genome shotgun (WGS) entry which is preliminary data.</text>
</comment>
<keyword evidence="4" id="KW-1185">Reference proteome</keyword>
<evidence type="ECO:0000313" key="3">
    <source>
        <dbReference type="EMBL" id="KAL2067072.1"/>
    </source>
</evidence>
<dbReference type="InterPro" id="IPR012338">
    <property type="entry name" value="Beta-lactam/transpept-like"/>
</dbReference>
<organism evidence="3 4">
    <name type="scientific">Oculimacula yallundae</name>
    <dbReference type="NCBI Taxonomy" id="86028"/>
    <lineage>
        <taxon>Eukaryota</taxon>
        <taxon>Fungi</taxon>
        <taxon>Dikarya</taxon>
        <taxon>Ascomycota</taxon>
        <taxon>Pezizomycotina</taxon>
        <taxon>Leotiomycetes</taxon>
        <taxon>Helotiales</taxon>
        <taxon>Ploettnerulaceae</taxon>
        <taxon>Oculimacula</taxon>
    </lineage>
</organism>
<dbReference type="Proteomes" id="UP001595075">
    <property type="component" value="Unassembled WGS sequence"/>
</dbReference>
<feature type="chain" id="PRO_5045084380" description="Beta-lactamase-related domain-containing protein" evidence="1">
    <location>
        <begin position="21"/>
        <end position="444"/>
    </location>
</feature>
<evidence type="ECO:0000313" key="4">
    <source>
        <dbReference type="Proteomes" id="UP001595075"/>
    </source>
</evidence>
<evidence type="ECO:0000256" key="1">
    <source>
        <dbReference type="SAM" id="SignalP"/>
    </source>
</evidence>
<dbReference type="Gene3D" id="3.40.710.10">
    <property type="entry name" value="DD-peptidase/beta-lactamase superfamily"/>
    <property type="match status" value="1"/>
</dbReference>
<gene>
    <name evidence="3" type="ORF">VTL71DRAFT_1496</name>
</gene>
<name>A0ABR4CAV0_9HELO</name>
<dbReference type="InterPro" id="IPR001466">
    <property type="entry name" value="Beta-lactam-related"/>
</dbReference>